<comment type="caution">
    <text evidence="2">The sequence shown here is derived from an EMBL/GenBank/DDBJ whole genome shotgun (WGS) entry which is preliminary data.</text>
</comment>
<dbReference type="InterPro" id="IPR033395">
    <property type="entry name" value="DUF5106"/>
</dbReference>
<protein>
    <submittedName>
        <fullName evidence="2">DUF5106 domain-containing protein</fullName>
    </submittedName>
</protein>
<feature type="domain" description="DUF5106" evidence="1">
    <location>
        <begin position="38"/>
        <end position="186"/>
    </location>
</feature>
<proteinExistence type="predicted"/>
<dbReference type="SUPFAM" id="SSF52833">
    <property type="entry name" value="Thioredoxin-like"/>
    <property type="match status" value="1"/>
</dbReference>
<name>A0A9D9IL39_9BACT</name>
<reference evidence="2" key="1">
    <citation type="submission" date="2020-10" db="EMBL/GenBank/DDBJ databases">
        <authorList>
            <person name="Gilroy R."/>
        </authorList>
    </citation>
    <scope>NUCLEOTIDE SEQUENCE</scope>
    <source>
        <strain evidence="2">B1-13419</strain>
    </source>
</reference>
<accession>A0A9D9IL39</accession>
<evidence type="ECO:0000313" key="2">
    <source>
        <dbReference type="EMBL" id="MBO8474728.1"/>
    </source>
</evidence>
<evidence type="ECO:0000259" key="1">
    <source>
        <dbReference type="Pfam" id="PF17127"/>
    </source>
</evidence>
<dbReference type="Proteomes" id="UP000823757">
    <property type="component" value="Unassembled WGS sequence"/>
</dbReference>
<gene>
    <name evidence="2" type="ORF">IAB91_05500</name>
</gene>
<sequence>MTFKGMRSVPVRFRIPVMLLAVMSVVAYQGCVRQQEFVPLKFPAVEVPVMYADDQAEAFVYLSEHFWDDFTDTSRHYPCDSSLVSGVKKGDVEQEFANFTAVLQAVDYRQARKAMARLFDRASACERADTSSNIFETVTEFAERYLYDPNSPLRDEDLYGVYAARMAGYDGISETEREAYAYDAQMCSLNEVGSRAANFVFSDASGRMHSLYGIDAEYTLLFFSNPGCNACEEIIRVLTDALAVDSLIESGRLAVVNVYIDEDIAAWYDYMSLYPSAWYNGYDPNGIIRNDILYNVRAIPSLYVLDRDKTVLMKDAPDQRVFTFLASIAG</sequence>
<evidence type="ECO:0000313" key="3">
    <source>
        <dbReference type="Proteomes" id="UP000823757"/>
    </source>
</evidence>
<dbReference type="Gene3D" id="3.40.30.10">
    <property type="entry name" value="Glutaredoxin"/>
    <property type="match status" value="1"/>
</dbReference>
<dbReference type="InterPro" id="IPR036249">
    <property type="entry name" value="Thioredoxin-like_sf"/>
</dbReference>
<dbReference type="AlphaFoldDB" id="A0A9D9IL39"/>
<organism evidence="2 3">
    <name type="scientific">Candidatus Cryptobacteroides faecigallinarum</name>
    <dbReference type="NCBI Taxonomy" id="2840763"/>
    <lineage>
        <taxon>Bacteria</taxon>
        <taxon>Pseudomonadati</taxon>
        <taxon>Bacteroidota</taxon>
        <taxon>Bacteroidia</taxon>
        <taxon>Bacteroidales</taxon>
        <taxon>Candidatus Cryptobacteroides</taxon>
    </lineage>
</organism>
<dbReference type="EMBL" id="JADIMD010000082">
    <property type="protein sequence ID" value="MBO8474728.1"/>
    <property type="molecule type" value="Genomic_DNA"/>
</dbReference>
<dbReference type="Pfam" id="PF17127">
    <property type="entry name" value="DUF5106"/>
    <property type="match status" value="1"/>
</dbReference>
<reference evidence="2" key="2">
    <citation type="journal article" date="2021" name="PeerJ">
        <title>Extensive microbial diversity within the chicken gut microbiome revealed by metagenomics and culture.</title>
        <authorList>
            <person name="Gilroy R."/>
            <person name="Ravi A."/>
            <person name="Getino M."/>
            <person name="Pursley I."/>
            <person name="Horton D.L."/>
            <person name="Alikhan N.F."/>
            <person name="Baker D."/>
            <person name="Gharbi K."/>
            <person name="Hall N."/>
            <person name="Watson M."/>
            <person name="Adriaenssens E.M."/>
            <person name="Foster-Nyarko E."/>
            <person name="Jarju S."/>
            <person name="Secka A."/>
            <person name="Antonio M."/>
            <person name="Oren A."/>
            <person name="Chaudhuri R.R."/>
            <person name="La Ragione R."/>
            <person name="Hildebrand F."/>
            <person name="Pallen M.J."/>
        </authorList>
    </citation>
    <scope>NUCLEOTIDE SEQUENCE</scope>
    <source>
        <strain evidence="2">B1-13419</strain>
    </source>
</reference>